<proteinExistence type="inferred from homology"/>
<organism evidence="3 4">
    <name type="scientific">Candidatus Defluviibacterium haderslevense</name>
    <dbReference type="NCBI Taxonomy" id="2981993"/>
    <lineage>
        <taxon>Bacteria</taxon>
        <taxon>Pseudomonadati</taxon>
        <taxon>Bacteroidota</taxon>
        <taxon>Saprospiria</taxon>
        <taxon>Saprospirales</taxon>
        <taxon>Saprospiraceae</taxon>
        <taxon>Candidatus Defluviibacterium</taxon>
    </lineage>
</organism>
<dbReference type="Pfam" id="PF03795">
    <property type="entry name" value="YCII"/>
    <property type="match status" value="1"/>
</dbReference>
<name>A0A9D7SB19_9BACT</name>
<comment type="caution">
    <text evidence="3">The sequence shown here is derived from an EMBL/GenBank/DDBJ whole genome shotgun (WGS) entry which is preliminary data.</text>
</comment>
<evidence type="ECO:0000313" key="4">
    <source>
        <dbReference type="Proteomes" id="UP000808349"/>
    </source>
</evidence>
<accession>A0A9D7SB19</accession>
<reference evidence="3 4" key="1">
    <citation type="submission" date="2020-10" db="EMBL/GenBank/DDBJ databases">
        <title>Connecting structure to function with the recovery of over 1000 high-quality activated sludge metagenome-assembled genomes encoding full-length rRNA genes using long-read sequencing.</title>
        <authorList>
            <person name="Singleton C.M."/>
            <person name="Petriglieri F."/>
            <person name="Kristensen J.M."/>
            <person name="Kirkegaard R.H."/>
            <person name="Michaelsen T.Y."/>
            <person name="Andersen M.H."/>
            <person name="Karst S.M."/>
            <person name="Dueholm M.S."/>
            <person name="Nielsen P.H."/>
            <person name="Albertsen M."/>
        </authorList>
    </citation>
    <scope>NUCLEOTIDE SEQUENCE [LARGE SCALE GENOMIC DNA]</scope>
    <source>
        <strain evidence="3">Ribe_18-Q3-R11-54_BAT3C.373</strain>
    </source>
</reference>
<comment type="similarity">
    <text evidence="1">Belongs to the YciI family.</text>
</comment>
<dbReference type="PANTHER" id="PTHR35174:SF1">
    <property type="entry name" value="BLL0086 PROTEIN"/>
    <property type="match status" value="1"/>
</dbReference>
<dbReference type="AlphaFoldDB" id="A0A9D7SB19"/>
<sequence length="114" mass="13140">MKEYLFLFRGGLQELEQQSHEQAQQHMQKWVQWMRDLQEKGCLLNAQPLDHSGRKITGSKKIVTDGAFMEGKEMVGGYLMCKAIHYDSAIEMAMSCPLLDFDSGIVEIRQIKEM</sequence>
<gene>
    <name evidence="3" type="ORF">IPO85_12775</name>
</gene>
<dbReference type="EMBL" id="JADKFW010000010">
    <property type="protein sequence ID" value="MBK9718357.1"/>
    <property type="molecule type" value="Genomic_DNA"/>
</dbReference>
<protein>
    <recommendedName>
        <fullName evidence="2">YCII-related domain-containing protein</fullName>
    </recommendedName>
</protein>
<feature type="domain" description="YCII-related" evidence="2">
    <location>
        <begin position="17"/>
        <end position="114"/>
    </location>
</feature>
<evidence type="ECO:0000256" key="1">
    <source>
        <dbReference type="ARBA" id="ARBA00007689"/>
    </source>
</evidence>
<evidence type="ECO:0000259" key="2">
    <source>
        <dbReference type="Pfam" id="PF03795"/>
    </source>
</evidence>
<dbReference type="PANTHER" id="PTHR35174">
    <property type="entry name" value="BLL7171 PROTEIN-RELATED"/>
    <property type="match status" value="1"/>
</dbReference>
<dbReference type="SUPFAM" id="SSF54909">
    <property type="entry name" value="Dimeric alpha+beta barrel"/>
    <property type="match status" value="1"/>
</dbReference>
<evidence type="ECO:0000313" key="3">
    <source>
        <dbReference type="EMBL" id="MBK9718357.1"/>
    </source>
</evidence>
<dbReference type="Proteomes" id="UP000808349">
    <property type="component" value="Unassembled WGS sequence"/>
</dbReference>
<dbReference type="InterPro" id="IPR011008">
    <property type="entry name" value="Dimeric_a/b-barrel"/>
</dbReference>
<dbReference type="Gene3D" id="3.30.70.1060">
    <property type="entry name" value="Dimeric alpha+beta barrel"/>
    <property type="match status" value="1"/>
</dbReference>
<dbReference type="InterPro" id="IPR005545">
    <property type="entry name" value="YCII"/>
</dbReference>